<dbReference type="InterPro" id="IPR023170">
    <property type="entry name" value="HhH_base_excis_C"/>
</dbReference>
<keyword evidence="16" id="KW-1185">Reference proteome</keyword>
<dbReference type="InterPro" id="IPR011257">
    <property type="entry name" value="DNA_glycosylase"/>
</dbReference>
<accession>A0A4R5C868</accession>
<dbReference type="AlphaFoldDB" id="A0A4R5C868"/>
<dbReference type="SMART" id="SM00525">
    <property type="entry name" value="FES"/>
    <property type="match status" value="1"/>
</dbReference>
<dbReference type="GO" id="GO:0006284">
    <property type="term" value="P:base-excision repair"/>
    <property type="evidence" value="ECO:0007669"/>
    <property type="project" value="InterPro"/>
</dbReference>
<reference evidence="15 16" key="1">
    <citation type="submission" date="2019-03" db="EMBL/GenBank/DDBJ databases">
        <title>Draft genome sequences of novel Actinobacteria.</title>
        <authorList>
            <person name="Sahin N."/>
            <person name="Ay H."/>
            <person name="Saygin H."/>
        </authorList>
    </citation>
    <scope>NUCLEOTIDE SEQUENCE [LARGE SCALE GENOMIC DNA]</scope>
    <source>
        <strain evidence="15 16">5K138</strain>
    </source>
</reference>
<dbReference type="InterPro" id="IPR000445">
    <property type="entry name" value="HhH_motif"/>
</dbReference>
<comment type="similarity">
    <text evidence="3">Belongs to the Nth/MutY family.</text>
</comment>
<dbReference type="Gene3D" id="1.10.340.30">
    <property type="entry name" value="Hypothetical protein, domain 2"/>
    <property type="match status" value="1"/>
</dbReference>
<evidence type="ECO:0000256" key="2">
    <source>
        <dbReference type="ARBA" id="ARBA00001966"/>
    </source>
</evidence>
<evidence type="ECO:0000259" key="14">
    <source>
        <dbReference type="SMART" id="SM00478"/>
    </source>
</evidence>
<gene>
    <name evidence="15" type="ORF">E1269_31320</name>
</gene>
<dbReference type="InterPro" id="IPR004035">
    <property type="entry name" value="Endouclease-III_FeS-bd_BS"/>
</dbReference>
<name>A0A4R5C868_9ACTN</name>
<keyword evidence="7" id="KW-0479">Metal-binding</keyword>
<dbReference type="PANTHER" id="PTHR42944">
    <property type="entry name" value="ADENINE DNA GLYCOSYLASE"/>
    <property type="match status" value="1"/>
</dbReference>
<dbReference type="SUPFAM" id="SSF48150">
    <property type="entry name" value="DNA-glycosylase"/>
    <property type="match status" value="1"/>
</dbReference>
<comment type="catalytic activity">
    <reaction evidence="1">
        <text>Hydrolyzes free adenine bases from 7,8-dihydro-8-oxoguanine:adenine mismatched double-stranded DNA, leaving an apurinic site.</text>
        <dbReference type="EC" id="3.2.2.31"/>
    </reaction>
</comment>
<dbReference type="PROSITE" id="PS00764">
    <property type="entry name" value="ENDONUCLEASE_III_1"/>
    <property type="match status" value="1"/>
</dbReference>
<dbReference type="InterPro" id="IPR004036">
    <property type="entry name" value="Endonuclease-III-like_CS2"/>
</dbReference>
<organism evidence="15 16">
    <name type="scientific">Jiangella asiatica</name>
    <dbReference type="NCBI Taxonomy" id="2530372"/>
    <lineage>
        <taxon>Bacteria</taxon>
        <taxon>Bacillati</taxon>
        <taxon>Actinomycetota</taxon>
        <taxon>Actinomycetes</taxon>
        <taxon>Jiangellales</taxon>
        <taxon>Jiangellaceae</taxon>
        <taxon>Jiangella</taxon>
    </lineage>
</organism>
<keyword evidence="12" id="KW-0234">DNA repair</keyword>
<evidence type="ECO:0000256" key="3">
    <source>
        <dbReference type="ARBA" id="ARBA00008343"/>
    </source>
</evidence>
<dbReference type="InterPro" id="IPR003651">
    <property type="entry name" value="Endonuclease3_FeS-loop_motif"/>
</dbReference>
<dbReference type="OrthoDB" id="9802365at2"/>
<evidence type="ECO:0000256" key="9">
    <source>
        <dbReference type="ARBA" id="ARBA00022801"/>
    </source>
</evidence>
<dbReference type="Pfam" id="PF10576">
    <property type="entry name" value="EndIII_4Fe-2S"/>
    <property type="match status" value="1"/>
</dbReference>
<dbReference type="FunFam" id="1.10.340.30:FF:000003">
    <property type="entry name" value="A/G-specific adenine glycosylase"/>
    <property type="match status" value="1"/>
</dbReference>
<dbReference type="GO" id="GO:0034039">
    <property type="term" value="F:8-oxo-7,8-dihydroguanine DNA N-glycosylase activity"/>
    <property type="evidence" value="ECO:0007669"/>
    <property type="project" value="TreeGrafter"/>
</dbReference>
<dbReference type="Gene3D" id="1.10.1670.10">
    <property type="entry name" value="Helix-hairpin-Helix base-excision DNA repair enzymes (C-terminal)"/>
    <property type="match status" value="1"/>
</dbReference>
<dbReference type="FunCoup" id="A0A4R5C868">
    <property type="interactions" value="84"/>
</dbReference>
<dbReference type="InterPro" id="IPR003265">
    <property type="entry name" value="HhH-GPD_domain"/>
</dbReference>
<evidence type="ECO:0000256" key="10">
    <source>
        <dbReference type="ARBA" id="ARBA00023004"/>
    </source>
</evidence>
<evidence type="ECO:0000256" key="8">
    <source>
        <dbReference type="ARBA" id="ARBA00022763"/>
    </source>
</evidence>
<dbReference type="EMBL" id="SMKZ01000094">
    <property type="protein sequence ID" value="TDD95335.1"/>
    <property type="molecule type" value="Genomic_DNA"/>
</dbReference>
<comment type="caution">
    <text evidence="15">The sequence shown here is derived from an EMBL/GenBank/DDBJ whole genome shotgun (WGS) entry which is preliminary data.</text>
</comment>
<dbReference type="Pfam" id="PF00633">
    <property type="entry name" value="HHH"/>
    <property type="match status" value="1"/>
</dbReference>
<evidence type="ECO:0000256" key="1">
    <source>
        <dbReference type="ARBA" id="ARBA00000843"/>
    </source>
</evidence>
<evidence type="ECO:0000256" key="11">
    <source>
        <dbReference type="ARBA" id="ARBA00023014"/>
    </source>
</evidence>
<dbReference type="GO" id="GO:0051539">
    <property type="term" value="F:4 iron, 4 sulfur cluster binding"/>
    <property type="evidence" value="ECO:0007669"/>
    <property type="project" value="UniProtKB-KW"/>
</dbReference>
<evidence type="ECO:0000313" key="16">
    <source>
        <dbReference type="Proteomes" id="UP000294739"/>
    </source>
</evidence>
<evidence type="ECO:0000256" key="13">
    <source>
        <dbReference type="ARBA" id="ARBA00023295"/>
    </source>
</evidence>
<dbReference type="GO" id="GO:0032357">
    <property type="term" value="F:oxidized purine DNA binding"/>
    <property type="evidence" value="ECO:0007669"/>
    <property type="project" value="TreeGrafter"/>
</dbReference>
<dbReference type="GO" id="GO:0000701">
    <property type="term" value="F:purine-specific mismatch base pair DNA N-glycosylase activity"/>
    <property type="evidence" value="ECO:0007669"/>
    <property type="project" value="UniProtKB-EC"/>
</dbReference>
<dbReference type="InParanoid" id="A0A4R5C868"/>
<keyword evidence="6" id="KW-0004">4Fe-4S</keyword>
<feature type="domain" description="HhH-GPD" evidence="14">
    <location>
        <begin position="34"/>
        <end position="185"/>
    </location>
</feature>
<sequence>MHAAVMSWYTANARELPWRAADRTPWGVLVSEVMLQQTPVVRVLPVWRDWMVRWPSPAGLAAEEPGEAIRAWGRLGYPRRALRLHAAARAIVERHGGRVPPTYDELLALPGVGDYTAAAVASFAFGGRHAVLDTNVRRVLARAVAGTQYPPPSTTAAERRLAQSLLPPDDDASTWAVAVMELGALICTARSPRCDDCPVAARCAWRLGGSRPDDGPPRRGQAWHGTDRQARGRLMSVLRDAPGAVPKARLDAAWPTAAQRERALDALVADGLVEPLDGDRYQLPAG</sequence>
<comment type="cofactor">
    <cofactor evidence="2">
        <name>[4Fe-4S] cluster</name>
        <dbReference type="ChEBI" id="CHEBI:49883"/>
    </cofactor>
</comment>
<dbReference type="RefSeq" id="WP_131902068.1">
    <property type="nucleotide sequence ID" value="NZ_SMKZ01000094.1"/>
</dbReference>
<dbReference type="GO" id="GO:0046872">
    <property type="term" value="F:metal ion binding"/>
    <property type="evidence" value="ECO:0007669"/>
    <property type="project" value="UniProtKB-KW"/>
</dbReference>
<evidence type="ECO:0000256" key="12">
    <source>
        <dbReference type="ARBA" id="ARBA00023204"/>
    </source>
</evidence>
<evidence type="ECO:0000256" key="4">
    <source>
        <dbReference type="ARBA" id="ARBA00012045"/>
    </source>
</evidence>
<dbReference type="Pfam" id="PF00730">
    <property type="entry name" value="HhH-GPD"/>
    <property type="match status" value="1"/>
</dbReference>
<proteinExistence type="inferred from homology"/>
<dbReference type="PROSITE" id="PS01155">
    <property type="entry name" value="ENDONUCLEASE_III_2"/>
    <property type="match status" value="1"/>
</dbReference>
<evidence type="ECO:0000256" key="5">
    <source>
        <dbReference type="ARBA" id="ARBA00022023"/>
    </source>
</evidence>
<dbReference type="PANTHER" id="PTHR42944:SF1">
    <property type="entry name" value="ADENINE DNA GLYCOSYLASE"/>
    <property type="match status" value="1"/>
</dbReference>
<keyword evidence="11" id="KW-0411">Iron-sulfur</keyword>
<keyword evidence="10" id="KW-0408">Iron</keyword>
<dbReference type="GO" id="GO:0006298">
    <property type="term" value="P:mismatch repair"/>
    <property type="evidence" value="ECO:0007669"/>
    <property type="project" value="TreeGrafter"/>
</dbReference>
<dbReference type="GO" id="GO:0035485">
    <property type="term" value="F:adenine/guanine mispair binding"/>
    <property type="evidence" value="ECO:0007669"/>
    <property type="project" value="TreeGrafter"/>
</dbReference>
<dbReference type="InterPro" id="IPR044298">
    <property type="entry name" value="MIG/MutY"/>
</dbReference>
<evidence type="ECO:0000313" key="15">
    <source>
        <dbReference type="EMBL" id="TDD95335.1"/>
    </source>
</evidence>
<dbReference type="CDD" id="cd00056">
    <property type="entry name" value="ENDO3c"/>
    <property type="match status" value="1"/>
</dbReference>
<dbReference type="EC" id="3.2.2.31" evidence="4"/>
<evidence type="ECO:0000256" key="6">
    <source>
        <dbReference type="ARBA" id="ARBA00022485"/>
    </source>
</evidence>
<dbReference type="SMART" id="SM00478">
    <property type="entry name" value="ENDO3c"/>
    <property type="match status" value="1"/>
</dbReference>
<protein>
    <recommendedName>
        <fullName evidence="5">Adenine DNA glycosylase</fullName>
        <ecNumber evidence="4">3.2.2.31</ecNumber>
    </recommendedName>
</protein>
<dbReference type="Proteomes" id="UP000294739">
    <property type="component" value="Unassembled WGS sequence"/>
</dbReference>
<keyword evidence="8" id="KW-0227">DNA damage</keyword>
<keyword evidence="13" id="KW-0326">Glycosidase</keyword>
<keyword evidence="9" id="KW-0378">Hydrolase</keyword>
<evidence type="ECO:0000256" key="7">
    <source>
        <dbReference type="ARBA" id="ARBA00022723"/>
    </source>
</evidence>